<dbReference type="SUPFAM" id="SSF51215">
    <property type="entry name" value="Regulatory protein AraC"/>
    <property type="match status" value="1"/>
</dbReference>
<evidence type="ECO:0000259" key="5">
    <source>
        <dbReference type="PROSITE" id="PS01124"/>
    </source>
</evidence>
<keyword evidence="1" id="KW-0805">Transcription regulation</keyword>
<dbReference type="InterPro" id="IPR009057">
    <property type="entry name" value="Homeodomain-like_sf"/>
</dbReference>
<gene>
    <name evidence="6" type="ORF">GCM10007924_00400</name>
</gene>
<dbReference type="InterPro" id="IPR014710">
    <property type="entry name" value="RmlC-like_jellyroll"/>
</dbReference>
<keyword evidence="2" id="KW-0238">DNA-binding</keyword>
<dbReference type="SMART" id="SM00342">
    <property type="entry name" value="HTH_ARAC"/>
    <property type="match status" value="1"/>
</dbReference>
<accession>A0ABQ5TYF4</accession>
<dbReference type="Pfam" id="PF12833">
    <property type="entry name" value="HTH_18"/>
    <property type="match status" value="1"/>
</dbReference>
<evidence type="ECO:0000313" key="7">
    <source>
        <dbReference type="Proteomes" id="UP001161409"/>
    </source>
</evidence>
<reference evidence="6" key="1">
    <citation type="journal article" date="2014" name="Int. J. Syst. Evol. Microbiol.">
        <title>Complete genome of a new Firmicutes species belonging to the dominant human colonic microbiota ('Ruminococcus bicirculans') reveals two chromosomes and a selective capacity to utilize plant glucans.</title>
        <authorList>
            <consortium name="NISC Comparative Sequencing Program"/>
            <person name="Wegmann U."/>
            <person name="Louis P."/>
            <person name="Goesmann A."/>
            <person name="Henrissat B."/>
            <person name="Duncan S.H."/>
            <person name="Flint H.J."/>
        </authorList>
    </citation>
    <scope>NUCLEOTIDE SEQUENCE</scope>
    <source>
        <strain evidence="6">NBRC 103408</strain>
    </source>
</reference>
<dbReference type="InterPro" id="IPR047264">
    <property type="entry name" value="Cupin_HpaA-like_N"/>
</dbReference>
<organism evidence="6 7">
    <name type="scientific">Sneathiella chinensis</name>
    <dbReference type="NCBI Taxonomy" id="349750"/>
    <lineage>
        <taxon>Bacteria</taxon>
        <taxon>Pseudomonadati</taxon>
        <taxon>Pseudomonadota</taxon>
        <taxon>Alphaproteobacteria</taxon>
        <taxon>Sneathiellales</taxon>
        <taxon>Sneathiellaceae</taxon>
        <taxon>Sneathiella</taxon>
    </lineage>
</organism>
<dbReference type="InterPro" id="IPR020449">
    <property type="entry name" value="Tscrpt_reg_AraC-type_HTH"/>
</dbReference>
<dbReference type="PROSITE" id="PS01124">
    <property type="entry name" value="HTH_ARAC_FAMILY_2"/>
    <property type="match status" value="1"/>
</dbReference>
<evidence type="ECO:0000256" key="3">
    <source>
        <dbReference type="ARBA" id="ARBA00023159"/>
    </source>
</evidence>
<dbReference type="PANTHER" id="PTHR43280:SF32">
    <property type="entry name" value="TRANSCRIPTIONAL REGULATORY PROTEIN"/>
    <property type="match status" value="1"/>
</dbReference>
<dbReference type="Proteomes" id="UP001161409">
    <property type="component" value="Unassembled WGS sequence"/>
</dbReference>
<dbReference type="CDD" id="cd06999">
    <property type="entry name" value="cupin_HpaA-like_N"/>
    <property type="match status" value="1"/>
</dbReference>
<evidence type="ECO:0000313" key="6">
    <source>
        <dbReference type="EMBL" id="GLQ04819.1"/>
    </source>
</evidence>
<keyword evidence="7" id="KW-1185">Reference proteome</keyword>
<proteinExistence type="predicted"/>
<keyword evidence="3" id="KW-0010">Activator</keyword>
<dbReference type="InterPro" id="IPR003313">
    <property type="entry name" value="AraC-bd"/>
</dbReference>
<dbReference type="PRINTS" id="PR00032">
    <property type="entry name" value="HTHARAC"/>
</dbReference>
<dbReference type="SUPFAM" id="SSF46689">
    <property type="entry name" value="Homeodomain-like"/>
    <property type="match status" value="1"/>
</dbReference>
<dbReference type="PANTHER" id="PTHR43280">
    <property type="entry name" value="ARAC-FAMILY TRANSCRIPTIONAL REGULATOR"/>
    <property type="match status" value="1"/>
</dbReference>
<dbReference type="Gene3D" id="1.10.10.60">
    <property type="entry name" value="Homeodomain-like"/>
    <property type="match status" value="1"/>
</dbReference>
<evidence type="ECO:0000256" key="2">
    <source>
        <dbReference type="ARBA" id="ARBA00023125"/>
    </source>
</evidence>
<dbReference type="InterPro" id="IPR037923">
    <property type="entry name" value="HTH-like"/>
</dbReference>
<dbReference type="Pfam" id="PF02311">
    <property type="entry name" value="AraC_binding"/>
    <property type="match status" value="1"/>
</dbReference>
<comment type="caution">
    <text evidence="6">The sequence shown here is derived from an EMBL/GenBank/DDBJ whole genome shotgun (WGS) entry which is preliminary data.</text>
</comment>
<name>A0ABQ5TYF4_9PROT</name>
<evidence type="ECO:0000256" key="1">
    <source>
        <dbReference type="ARBA" id="ARBA00023015"/>
    </source>
</evidence>
<dbReference type="Gene3D" id="2.60.120.10">
    <property type="entry name" value="Jelly Rolls"/>
    <property type="match status" value="1"/>
</dbReference>
<dbReference type="EMBL" id="BSNF01000001">
    <property type="protein sequence ID" value="GLQ04819.1"/>
    <property type="molecule type" value="Genomic_DNA"/>
</dbReference>
<reference evidence="6" key="2">
    <citation type="submission" date="2023-01" db="EMBL/GenBank/DDBJ databases">
        <title>Draft genome sequence of Sneathiella chinensis strain NBRC 103408.</title>
        <authorList>
            <person name="Sun Q."/>
            <person name="Mori K."/>
        </authorList>
    </citation>
    <scope>NUCLEOTIDE SEQUENCE</scope>
    <source>
        <strain evidence="6">NBRC 103408</strain>
    </source>
</reference>
<feature type="domain" description="HTH araC/xylS-type" evidence="5">
    <location>
        <begin position="200"/>
        <end position="298"/>
    </location>
</feature>
<keyword evidence="4" id="KW-0804">Transcription</keyword>
<evidence type="ECO:0000256" key="4">
    <source>
        <dbReference type="ARBA" id="ARBA00023163"/>
    </source>
</evidence>
<sequence length="303" mass="34174">MDGSGQKLDNSNINDGSGLIPNYALYGERNTELFPDILHCESIAARSRQHDWKIGAHRHHQLHQFFLLETGGGTISVEGERYELGTPVAISMPPLTVHGFRFQQETKGWVITVPSMILKEALLTAPDIRERLSKPAFLKSPGTIAACFRRMVEEHRGTGPGRQQYLVHLAGILALEFARDLMALDRLPHSRESRQHGHVRKFLSLLEENFATCHAARDYAGQLNMTAPHLNRICRDVTGKTTSRLIQDRLVLEAKRSLVYTKMSIAELAYAIGFSDPAHFSRFFQQRTGMAPSAFRQKMDRIT</sequence>
<protein>
    <submittedName>
        <fullName evidence="6">Transcriptional regulator</fullName>
    </submittedName>
</protein>
<dbReference type="InterPro" id="IPR018060">
    <property type="entry name" value="HTH_AraC"/>
</dbReference>